<comment type="similarity">
    <text evidence="1">Belongs to the leucine-binding protein family.</text>
</comment>
<dbReference type="PANTHER" id="PTHR30483:SF6">
    <property type="entry name" value="PERIPLASMIC BINDING PROTEIN OF ABC TRANSPORTER FOR NATURAL AMINO ACIDS"/>
    <property type="match status" value="1"/>
</dbReference>
<keyword evidence="7" id="KW-1185">Reference proteome</keyword>
<dbReference type="InterPro" id="IPR051010">
    <property type="entry name" value="BCAA_transport"/>
</dbReference>
<comment type="caution">
    <text evidence="6">The sequence shown here is derived from an EMBL/GenBank/DDBJ whole genome shotgun (WGS) entry which is preliminary data.</text>
</comment>
<dbReference type="PROSITE" id="PS51257">
    <property type="entry name" value="PROKAR_LIPOPROTEIN"/>
    <property type="match status" value="1"/>
</dbReference>
<evidence type="ECO:0000256" key="3">
    <source>
        <dbReference type="ARBA" id="ARBA00022729"/>
    </source>
</evidence>
<accession>D0GN15</accession>
<evidence type="ECO:0000256" key="1">
    <source>
        <dbReference type="ARBA" id="ARBA00010062"/>
    </source>
</evidence>
<keyword evidence="3" id="KW-0732">Signal</keyword>
<keyword evidence="6" id="KW-0675">Receptor</keyword>
<dbReference type="Pfam" id="PF13458">
    <property type="entry name" value="Peripla_BP_6"/>
    <property type="match status" value="1"/>
</dbReference>
<name>D0GN15_9FUSO</name>
<dbReference type="InterPro" id="IPR000709">
    <property type="entry name" value="Leu_Ile_Val-bd"/>
</dbReference>
<keyword evidence="2" id="KW-0813">Transport</keyword>
<evidence type="ECO:0000313" key="7">
    <source>
        <dbReference type="Proteomes" id="UP000004226"/>
    </source>
</evidence>
<dbReference type="EMBL" id="ADAD01000156">
    <property type="protein sequence ID" value="EEY34519.1"/>
    <property type="molecule type" value="Genomic_DNA"/>
</dbReference>
<evidence type="ECO:0000256" key="2">
    <source>
        <dbReference type="ARBA" id="ARBA00022448"/>
    </source>
</evidence>
<evidence type="ECO:0000313" key="6">
    <source>
        <dbReference type="EMBL" id="EEY34519.1"/>
    </source>
</evidence>
<evidence type="ECO:0000259" key="5">
    <source>
        <dbReference type="Pfam" id="PF13458"/>
    </source>
</evidence>
<dbReference type="InterPro" id="IPR028081">
    <property type="entry name" value="Leu-bd"/>
</dbReference>
<proteinExistence type="inferred from homology"/>
<dbReference type="PRINTS" id="PR00337">
    <property type="entry name" value="LEUILEVALBP"/>
</dbReference>
<evidence type="ECO:0000256" key="4">
    <source>
        <dbReference type="ARBA" id="ARBA00022970"/>
    </source>
</evidence>
<dbReference type="PANTHER" id="PTHR30483">
    <property type="entry name" value="LEUCINE-SPECIFIC-BINDING PROTEIN"/>
    <property type="match status" value="1"/>
</dbReference>
<organism evidence="6 7">
    <name type="scientific">Pseudoleptotrichia goodfellowii F0264</name>
    <dbReference type="NCBI Taxonomy" id="596323"/>
    <lineage>
        <taxon>Bacteria</taxon>
        <taxon>Fusobacteriati</taxon>
        <taxon>Fusobacteriota</taxon>
        <taxon>Fusobacteriia</taxon>
        <taxon>Fusobacteriales</taxon>
        <taxon>Leptotrichiaceae</taxon>
        <taxon>Pseudoleptotrichia</taxon>
    </lineage>
</organism>
<dbReference type="Gene3D" id="3.40.50.2300">
    <property type="match status" value="2"/>
</dbReference>
<sequence>MKERKKYMKRILLTALLLIIFIVSCGEKKSADSNVIKIGVIAPLTGNYAQYGTAVKDGVELKVNEINKAGGINGKKIELIIADSKGDVQESVNAFKKMVSQDKVTAVIGEVVSATTQAISDLAQTAKVPLISATATSIDVTKGKDYVFRTTFTDPYQGTATAKYIHSKGIKSVAILTNSSNDYSVGVANAFKEQAAKDGINIVEEKYTGDDKNFKAILTKLKGQNTEAMFIPDYYNTIGLIISQARDLGINTRYFGGDGWDGIQTDFGEVAEGAVFASQFSAEDTSEIVQKFINSYKTEYKKEPTMFAALGYDTVEILGTALKSSKDLTGSSIKEALNNVNGIELITGKLKFDADRNPEKSVTFIEIKGGKLTLKEKF</sequence>
<reference evidence="6 7" key="1">
    <citation type="submission" date="2009-10" db="EMBL/GenBank/DDBJ databases">
        <authorList>
            <person name="Harkins D.M."/>
            <person name="Madupu R."/>
            <person name="Durkin A.S."/>
            <person name="Torralba M."/>
            <person name="Methe B."/>
            <person name="Sutton G.G."/>
            <person name="Strausberg R.L."/>
            <person name="Nelson K.E."/>
        </authorList>
    </citation>
    <scope>NUCLEOTIDE SEQUENCE [LARGE SCALE GENOMIC DNA]</scope>
    <source>
        <strain evidence="6 7">F0264</strain>
    </source>
</reference>
<protein>
    <submittedName>
        <fullName evidence="6">Receptor family ligand-binding protein</fullName>
    </submittedName>
</protein>
<keyword evidence="4" id="KW-0029">Amino-acid transport</keyword>
<gene>
    <name evidence="6" type="ORF">HMPREF0554_1175</name>
</gene>
<dbReference type="InterPro" id="IPR028082">
    <property type="entry name" value="Peripla_BP_I"/>
</dbReference>
<dbReference type="AlphaFoldDB" id="D0GN15"/>
<dbReference type="Proteomes" id="UP000004226">
    <property type="component" value="Unassembled WGS sequence"/>
</dbReference>
<feature type="domain" description="Leucine-binding protein" evidence="5">
    <location>
        <begin position="36"/>
        <end position="370"/>
    </location>
</feature>
<dbReference type="SUPFAM" id="SSF53822">
    <property type="entry name" value="Periplasmic binding protein-like I"/>
    <property type="match status" value="1"/>
</dbReference>
<dbReference type="GO" id="GO:0006865">
    <property type="term" value="P:amino acid transport"/>
    <property type="evidence" value="ECO:0007669"/>
    <property type="project" value="UniProtKB-KW"/>
</dbReference>
<dbReference type="CDD" id="cd06347">
    <property type="entry name" value="PBP1_ABC_LivK_ligand_binding-like"/>
    <property type="match status" value="1"/>
</dbReference>
<dbReference type="eggNOG" id="COG0683">
    <property type="taxonomic scope" value="Bacteria"/>
</dbReference>